<keyword evidence="1" id="KW-0472">Membrane</keyword>
<dbReference type="InterPro" id="IPR036259">
    <property type="entry name" value="MFS_trans_sf"/>
</dbReference>
<evidence type="ECO:0000313" key="3">
    <source>
        <dbReference type="Proteomes" id="UP000053732"/>
    </source>
</evidence>
<name>A0A0G4PV35_PENC3</name>
<feature type="transmembrane region" description="Helical" evidence="1">
    <location>
        <begin position="20"/>
        <end position="49"/>
    </location>
</feature>
<keyword evidence="1" id="KW-1133">Transmembrane helix</keyword>
<organism evidence="2 3">
    <name type="scientific">Penicillium camemberti (strain FM 013)</name>
    <dbReference type="NCBI Taxonomy" id="1429867"/>
    <lineage>
        <taxon>Eukaryota</taxon>
        <taxon>Fungi</taxon>
        <taxon>Dikarya</taxon>
        <taxon>Ascomycota</taxon>
        <taxon>Pezizomycotina</taxon>
        <taxon>Eurotiomycetes</taxon>
        <taxon>Eurotiomycetidae</taxon>
        <taxon>Eurotiales</taxon>
        <taxon>Aspergillaceae</taxon>
        <taxon>Penicillium</taxon>
    </lineage>
</organism>
<dbReference type="EMBL" id="HG793179">
    <property type="protein sequence ID" value="CRL30211.1"/>
    <property type="molecule type" value="Genomic_DNA"/>
</dbReference>
<evidence type="ECO:0000313" key="2">
    <source>
        <dbReference type="EMBL" id="CRL30211.1"/>
    </source>
</evidence>
<dbReference type="Proteomes" id="UP000053732">
    <property type="component" value="Unassembled WGS sequence"/>
</dbReference>
<dbReference type="STRING" id="1429867.A0A0G4PV35"/>
<dbReference type="SUPFAM" id="SSF103473">
    <property type="entry name" value="MFS general substrate transporter"/>
    <property type="match status" value="1"/>
</dbReference>
<gene>
    <name evidence="2" type="ORF">PCAMFM013_S046g000015</name>
</gene>
<reference evidence="2 3" key="1">
    <citation type="journal article" date="2014" name="Nat. Commun.">
        <title>Multiple recent horizontal transfers of a large genomic region in cheese making fungi.</title>
        <authorList>
            <person name="Cheeseman K."/>
            <person name="Ropars J."/>
            <person name="Renault P."/>
            <person name="Dupont J."/>
            <person name="Gouzy J."/>
            <person name="Branca A."/>
            <person name="Abraham A.L."/>
            <person name="Ceppi M."/>
            <person name="Conseiller E."/>
            <person name="Debuchy R."/>
            <person name="Malagnac F."/>
            <person name="Goarin A."/>
            <person name="Silar P."/>
            <person name="Lacoste S."/>
            <person name="Sallet E."/>
            <person name="Bensimon A."/>
            <person name="Giraud T."/>
            <person name="Brygoo Y."/>
        </authorList>
    </citation>
    <scope>NUCLEOTIDE SEQUENCE [LARGE SCALE GENOMIC DNA]</scope>
    <source>
        <strain evidence="3">FM 013</strain>
    </source>
</reference>
<keyword evidence="1" id="KW-0812">Transmembrane</keyword>
<evidence type="ECO:0000256" key="1">
    <source>
        <dbReference type="SAM" id="Phobius"/>
    </source>
</evidence>
<accession>A0A0G4PV35</accession>
<proteinExistence type="predicted"/>
<dbReference type="AlphaFoldDB" id="A0A0G4PV35"/>
<sequence>MVYLGPVVAGFLDLKEDWRWSLYVLFWLGGLTAVLMLTISETYAPTILYHKAKQIRKAKIPEYENIKA</sequence>
<protein>
    <submittedName>
        <fullName evidence="2">Str. FM013</fullName>
    </submittedName>
</protein>
<keyword evidence="3" id="KW-1185">Reference proteome</keyword>